<reference evidence="3 4" key="1">
    <citation type="submission" date="2021-02" db="EMBL/GenBank/DDBJ databases">
        <title>Variation within the Batrachochytrium salamandrivorans European outbreak.</title>
        <authorList>
            <person name="Kelly M."/>
            <person name="Pasmans F."/>
            <person name="Shea T.P."/>
            <person name="Munoz J.F."/>
            <person name="Carranza S."/>
            <person name="Cuomo C.A."/>
            <person name="Martel A."/>
        </authorList>
    </citation>
    <scope>NUCLEOTIDE SEQUENCE [LARGE SCALE GENOMIC DNA]</scope>
    <source>
        <strain evidence="3 4">AMFP18/2</strain>
    </source>
</reference>
<feature type="coiled-coil region" evidence="1">
    <location>
        <begin position="203"/>
        <end position="230"/>
    </location>
</feature>
<evidence type="ECO:0000313" key="4">
    <source>
        <dbReference type="Proteomes" id="UP001648503"/>
    </source>
</evidence>
<feature type="compositionally biased region" description="Polar residues" evidence="2">
    <location>
        <begin position="268"/>
        <end position="278"/>
    </location>
</feature>
<protein>
    <submittedName>
        <fullName evidence="3">Uncharacterized protein</fullName>
    </submittedName>
</protein>
<evidence type="ECO:0000313" key="3">
    <source>
        <dbReference type="EMBL" id="KAH6599170.1"/>
    </source>
</evidence>
<accession>A0ABQ8FJ42</accession>
<keyword evidence="1" id="KW-0175">Coiled coil</keyword>
<organism evidence="3 4">
    <name type="scientific">Batrachochytrium salamandrivorans</name>
    <dbReference type="NCBI Taxonomy" id="1357716"/>
    <lineage>
        <taxon>Eukaryota</taxon>
        <taxon>Fungi</taxon>
        <taxon>Fungi incertae sedis</taxon>
        <taxon>Chytridiomycota</taxon>
        <taxon>Chytridiomycota incertae sedis</taxon>
        <taxon>Chytridiomycetes</taxon>
        <taxon>Rhizophydiales</taxon>
        <taxon>Rhizophydiales incertae sedis</taxon>
        <taxon>Batrachochytrium</taxon>
    </lineage>
</organism>
<feature type="compositionally biased region" description="Polar residues" evidence="2">
    <location>
        <begin position="68"/>
        <end position="91"/>
    </location>
</feature>
<proteinExistence type="predicted"/>
<name>A0ABQ8FJ42_9FUNG</name>
<comment type="caution">
    <text evidence="3">The sequence shown here is derived from an EMBL/GenBank/DDBJ whole genome shotgun (WGS) entry which is preliminary data.</text>
</comment>
<dbReference type="Proteomes" id="UP001648503">
    <property type="component" value="Unassembled WGS sequence"/>
</dbReference>
<gene>
    <name evidence="3" type="ORF">BASA50_003198</name>
</gene>
<sequence>MIDGHQQDKESMFEPHTAQSAHLMATSDLLLPVTIPQTNIEAVMIERAQDNEALQLRKALAAEKYDNAHSSYRQRTNGSLSASKNNVRNTPPTTPGNIFVSAVGDSALHTTPTNVHAGRSTGSRVDTRLIYDLKNSPQYIAEHSTPCPPSGMISPSSSLANNNSYRKFDPLHSRVASDTSQLISSVTTTLPPDTSPGLVHLTKDQQRKIFQLLKKKVKFLQAELDSEREASQAQLESSNVQIRTLQEIIESKQHRIKAQEILDKSGRISDSGSTSPKNGESLPSIRKYITQIVDSRLASMNSTIDPFHSHIGQKTTETMPLLENPLSAVSNLSTDQASTVLPDSKDIFTQPQLLRYLA</sequence>
<keyword evidence="4" id="KW-1185">Reference proteome</keyword>
<feature type="region of interest" description="Disordered" evidence="2">
    <location>
        <begin position="260"/>
        <end position="282"/>
    </location>
</feature>
<evidence type="ECO:0000256" key="2">
    <source>
        <dbReference type="SAM" id="MobiDB-lite"/>
    </source>
</evidence>
<evidence type="ECO:0000256" key="1">
    <source>
        <dbReference type="SAM" id="Coils"/>
    </source>
</evidence>
<feature type="region of interest" description="Disordered" evidence="2">
    <location>
        <begin position="67"/>
        <end position="94"/>
    </location>
</feature>
<dbReference type="EMBL" id="JAFCIX010000076">
    <property type="protein sequence ID" value="KAH6599170.1"/>
    <property type="molecule type" value="Genomic_DNA"/>
</dbReference>